<dbReference type="Gene3D" id="2.40.160.50">
    <property type="entry name" value="membrane protein fhac: a member of the omp85/tpsb transporter family"/>
    <property type="match status" value="1"/>
</dbReference>
<dbReference type="Pfam" id="PF08479">
    <property type="entry name" value="POTRA_2"/>
    <property type="match status" value="1"/>
</dbReference>
<dbReference type="PANTHER" id="PTHR34597:SF1">
    <property type="entry name" value="HEME_HEMOPEXIN TRANSPORTER PROTEIN HUXB"/>
    <property type="match status" value="1"/>
</dbReference>
<organism evidence="6">
    <name type="scientific">hydrothermal vent metagenome</name>
    <dbReference type="NCBI Taxonomy" id="652676"/>
    <lineage>
        <taxon>unclassified sequences</taxon>
        <taxon>metagenomes</taxon>
        <taxon>ecological metagenomes</taxon>
    </lineage>
</organism>
<evidence type="ECO:0000259" key="4">
    <source>
        <dbReference type="Pfam" id="PF03865"/>
    </source>
</evidence>
<dbReference type="AlphaFoldDB" id="A0A3B0W8R3"/>
<dbReference type="InterPro" id="IPR051544">
    <property type="entry name" value="TPS_OM_transporter"/>
</dbReference>
<dbReference type="GO" id="GO:0098046">
    <property type="term" value="C:type V protein secretion system complex"/>
    <property type="evidence" value="ECO:0007669"/>
    <property type="project" value="TreeGrafter"/>
</dbReference>
<dbReference type="InterPro" id="IPR013686">
    <property type="entry name" value="Polypept-transport_assoc_ShlB"/>
</dbReference>
<evidence type="ECO:0000256" key="1">
    <source>
        <dbReference type="ARBA" id="ARBA00022452"/>
    </source>
</evidence>
<dbReference type="GO" id="GO:0008320">
    <property type="term" value="F:protein transmembrane transporter activity"/>
    <property type="evidence" value="ECO:0007669"/>
    <property type="project" value="TreeGrafter"/>
</dbReference>
<dbReference type="EMBL" id="UOFE01000026">
    <property type="protein sequence ID" value="VAW52328.1"/>
    <property type="molecule type" value="Genomic_DNA"/>
</dbReference>
<keyword evidence="3" id="KW-0998">Cell outer membrane</keyword>
<evidence type="ECO:0000259" key="5">
    <source>
        <dbReference type="Pfam" id="PF08479"/>
    </source>
</evidence>
<sequence>MQRLYMFMFLFFHAVVVHAVGPAVKNSGVSEKALRQSQPDYRLQKNETPTLIESEISDVPEITGPSLFINKIIVEGNSLLPEALIADIVEIGDGREMSLGELKFMVNRISHAYAKAGYVLVRAYLPQQEIVDGRVTIEVLQGKIASISASDSERYASDDIVESFNGLVGSDTLTADELQHSLLNLNDVVGISARSVLKAGVTTGATDMVVNVEEKRPYKISLDADNFGSEFTGENRYGVTALAGSMFTFGDELMFRGVTSNGEQNYINLLYRLPVIGLNTFVNASYVYSNQQLGSNLAPLKAKGDSNISTLSVSHYWKRTRSYEIAFDVGFSDRSYNNEQLGITTSDDHLANLFVGVKGFFDDSFRARTYYSVLLQAGLTGGDTSDPLNSRLNGRSDAVIGLVNLTRYQGVPVLDSYFVLKASGQWADRRVLSPDLYAAGGMGTVRGYPLAEIAGDNAVLISAEYIVPFPYKKSISLFTFIDHGATFVNEPLLGEKDKNITGAGFGVRVNIMPSNNSMPSVDLMATYATPVLGSQTPSDDSSSVFYLGGVVTY</sequence>
<protein>
    <recommendedName>
        <fullName evidence="7">Hemolysin activation/secretion protein</fullName>
    </recommendedName>
</protein>
<keyword evidence="2" id="KW-0812">Transmembrane</keyword>
<dbReference type="InterPro" id="IPR005565">
    <property type="entry name" value="Hemolysn_activator_HlyB_C"/>
</dbReference>
<evidence type="ECO:0000313" key="6">
    <source>
        <dbReference type="EMBL" id="VAW52328.1"/>
    </source>
</evidence>
<dbReference type="Gene3D" id="3.10.20.310">
    <property type="entry name" value="membrane protein fhac"/>
    <property type="match status" value="1"/>
</dbReference>
<keyword evidence="1" id="KW-0472">Membrane</keyword>
<evidence type="ECO:0000256" key="3">
    <source>
        <dbReference type="ARBA" id="ARBA00023237"/>
    </source>
</evidence>
<gene>
    <name evidence="6" type="ORF">MNBD_GAMMA05-175</name>
</gene>
<proteinExistence type="predicted"/>
<accession>A0A3B0W8R3</accession>
<feature type="domain" description="Haemolysin activator HlyB C-terminal" evidence="4">
    <location>
        <begin position="204"/>
        <end position="508"/>
    </location>
</feature>
<evidence type="ECO:0008006" key="7">
    <source>
        <dbReference type="Google" id="ProtNLM"/>
    </source>
</evidence>
<evidence type="ECO:0000256" key="2">
    <source>
        <dbReference type="ARBA" id="ARBA00022692"/>
    </source>
</evidence>
<dbReference type="GO" id="GO:0046819">
    <property type="term" value="P:protein secretion by the type V secretion system"/>
    <property type="evidence" value="ECO:0007669"/>
    <property type="project" value="TreeGrafter"/>
</dbReference>
<keyword evidence="1" id="KW-1134">Transmembrane beta strand</keyword>
<dbReference type="Pfam" id="PF03865">
    <property type="entry name" value="ShlB"/>
    <property type="match status" value="1"/>
</dbReference>
<dbReference type="PANTHER" id="PTHR34597">
    <property type="entry name" value="SLR1661 PROTEIN"/>
    <property type="match status" value="1"/>
</dbReference>
<reference evidence="6" key="1">
    <citation type="submission" date="2018-06" db="EMBL/GenBank/DDBJ databases">
        <authorList>
            <person name="Zhirakovskaya E."/>
        </authorList>
    </citation>
    <scope>NUCLEOTIDE SEQUENCE</scope>
</reference>
<name>A0A3B0W8R3_9ZZZZ</name>
<feature type="domain" description="Polypeptide-transport-associated ShlB-type" evidence="5">
    <location>
        <begin position="68"/>
        <end position="142"/>
    </location>
</feature>